<dbReference type="PANTHER" id="PTHR22981:SF7">
    <property type="entry name" value="3-HYDROXYISOBUTYRATE DEHYDROGENASE, MITOCHONDRIAL"/>
    <property type="match status" value="1"/>
</dbReference>
<dbReference type="PIRSF" id="PIRSF000103">
    <property type="entry name" value="HIBADH"/>
    <property type="match status" value="1"/>
</dbReference>
<dbReference type="InterPro" id="IPR008927">
    <property type="entry name" value="6-PGluconate_DH-like_C_sf"/>
</dbReference>
<keyword evidence="1" id="KW-0560">Oxidoreductase</keyword>
<dbReference type="GO" id="GO:0051287">
    <property type="term" value="F:NAD binding"/>
    <property type="evidence" value="ECO:0007669"/>
    <property type="project" value="InterPro"/>
</dbReference>
<dbReference type="Pfam" id="PF14833">
    <property type="entry name" value="NAD_binding_11"/>
    <property type="match status" value="1"/>
</dbReference>
<evidence type="ECO:0000259" key="5">
    <source>
        <dbReference type="Pfam" id="PF14833"/>
    </source>
</evidence>
<organism evidence="6 7">
    <name type="scientific">Xylophilus rhododendri</name>
    <dbReference type="NCBI Taxonomy" id="2697032"/>
    <lineage>
        <taxon>Bacteria</taxon>
        <taxon>Pseudomonadati</taxon>
        <taxon>Pseudomonadota</taxon>
        <taxon>Betaproteobacteria</taxon>
        <taxon>Burkholderiales</taxon>
        <taxon>Xylophilus</taxon>
    </lineage>
</organism>
<feature type="domain" description="3-hydroxyisobutyrate dehydrogenase-like NAD-binding" evidence="5">
    <location>
        <begin position="173"/>
        <end position="293"/>
    </location>
</feature>
<dbReference type="InterPro" id="IPR013328">
    <property type="entry name" value="6PGD_dom2"/>
</dbReference>
<keyword evidence="7" id="KW-1185">Reference proteome</keyword>
<keyword evidence="2" id="KW-0520">NAD</keyword>
<accession>A0A857J3S3</accession>
<dbReference type="InterPro" id="IPR029154">
    <property type="entry name" value="HIBADH-like_NADP-bd"/>
</dbReference>
<dbReference type="InterPro" id="IPR006115">
    <property type="entry name" value="6PGDH_NADP-bd"/>
</dbReference>
<dbReference type="Proteomes" id="UP000464787">
    <property type="component" value="Chromosome"/>
</dbReference>
<reference evidence="6 7" key="1">
    <citation type="submission" date="2020-01" db="EMBL/GenBank/DDBJ databases">
        <title>Genome sequencing of strain KACC 21265.</title>
        <authorList>
            <person name="Heo J."/>
            <person name="Kim S.-J."/>
            <person name="Kim J.-S."/>
            <person name="Hong S.-B."/>
            <person name="Kwon S.-W."/>
        </authorList>
    </citation>
    <scope>NUCLEOTIDE SEQUENCE [LARGE SCALE GENOMIC DNA]</scope>
    <source>
        <strain evidence="6 7">KACC 21265</strain>
    </source>
</reference>
<dbReference type="SUPFAM" id="SSF51735">
    <property type="entry name" value="NAD(P)-binding Rossmann-fold domains"/>
    <property type="match status" value="1"/>
</dbReference>
<dbReference type="Gene3D" id="1.10.1040.10">
    <property type="entry name" value="N-(1-d-carboxylethyl)-l-norvaline Dehydrogenase, domain 2"/>
    <property type="match status" value="1"/>
</dbReference>
<evidence type="ECO:0000256" key="3">
    <source>
        <dbReference type="PIRSR" id="PIRSR000103-1"/>
    </source>
</evidence>
<dbReference type="AlphaFoldDB" id="A0A857J3S3"/>
<protein>
    <submittedName>
        <fullName evidence="6">NAD-binding protein</fullName>
    </submittedName>
</protein>
<evidence type="ECO:0000313" key="6">
    <source>
        <dbReference type="EMBL" id="QHI98317.1"/>
    </source>
</evidence>
<dbReference type="Gene3D" id="3.40.50.720">
    <property type="entry name" value="NAD(P)-binding Rossmann-like Domain"/>
    <property type="match status" value="1"/>
</dbReference>
<sequence length="304" mass="31234">MHHKERKVTQKVYGFVGLGNMGGPMAARLVAAGYTLHVYDRDQKAVDAVVAKGATAQASARAVADASDVVFLSLPDGKIVNLVVSGDDGLAGASRAKTVVDLSTIGPDAARKAFATLAERSITYVDAPISGGVGGAVKGTLAVMVACQQALYDELLPVLQTFGTGFYMGQDAGLAQVMKLANNLLSATAVAITAEAMAMGVKSGLNARTMIDVINAGSGRNSATADKFPKAVLTGTFNVGFAAKLAHKDVRLCLAEAEAIGVPMMVGAAVREMLVATTAICGPEADYSDVARVVEDWAGTKIRG</sequence>
<dbReference type="RefSeq" id="WP_160551834.1">
    <property type="nucleotide sequence ID" value="NZ_CP047650.1"/>
</dbReference>
<dbReference type="GO" id="GO:0016616">
    <property type="term" value="F:oxidoreductase activity, acting on the CH-OH group of donors, NAD or NADP as acceptor"/>
    <property type="evidence" value="ECO:0007669"/>
    <property type="project" value="TreeGrafter"/>
</dbReference>
<dbReference type="GO" id="GO:0050661">
    <property type="term" value="F:NADP binding"/>
    <property type="evidence" value="ECO:0007669"/>
    <property type="project" value="InterPro"/>
</dbReference>
<dbReference type="InterPro" id="IPR036291">
    <property type="entry name" value="NAD(P)-bd_dom_sf"/>
</dbReference>
<dbReference type="PROSITE" id="PS00895">
    <property type="entry name" value="3_HYDROXYISOBUT_DH"/>
    <property type="match status" value="1"/>
</dbReference>
<dbReference type="InterPro" id="IPR015815">
    <property type="entry name" value="HIBADH-related"/>
</dbReference>
<feature type="domain" description="6-phosphogluconate dehydrogenase NADP-binding" evidence="4">
    <location>
        <begin position="14"/>
        <end position="167"/>
    </location>
</feature>
<dbReference type="KEGG" id="xyk:GT347_10115"/>
<evidence type="ECO:0000256" key="1">
    <source>
        <dbReference type="ARBA" id="ARBA00023002"/>
    </source>
</evidence>
<dbReference type="Pfam" id="PF03446">
    <property type="entry name" value="NAD_binding_2"/>
    <property type="match status" value="1"/>
</dbReference>
<dbReference type="GO" id="GO:0016054">
    <property type="term" value="P:organic acid catabolic process"/>
    <property type="evidence" value="ECO:0007669"/>
    <property type="project" value="UniProtKB-ARBA"/>
</dbReference>
<dbReference type="SUPFAM" id="SSF48179">
    <property type="entry name" value="6-phosphogluconate dehydrogenase C-terminal domain-like"/>
    <property type="match status" value="1"/>
</dbReference>
<proteinExistence type="predicted"/>
<evidence type="ECO:0000313" key="7">
    <source>
        <dbReference type="Proteomes" id="UP000464787"/>
    </source>
</evidence>
<dbReference type="PANTHER" id="PTHR22981">
    <property type="entry name" value="3-HYDROXYISOBUTYRATE DEHYDROGENASE-RELATED"/>
    <property type="match status" value="1"/>
</dbReference>
<gene>
    <name evidence="6" type="ORF">GT347_10115</name>
</gene>
<dbReference type="InterPro" id="IPR002204">
    <property type="entry name" value="3-OH-isobutyrate_DH-rel_CS"/>
</dbReference>
<name>A0A857J3S3_9BURK</name>
<evidence type="ECO:0000256" key="2">
    <source>
        <dbReference type="ARBA" id="ARBA00023027"/>
    </source>
</evidence>
<evidence type="ECO:0000259" key="4">
    <source>
        <dbReference type="Pfam" id="PF03446"/>
    </source>
</evidence>
<dbReference type="EMBL" id="CP047650">
    <property type="protein sequence ID" value="QHI98317.1"/>
    <property type="molecule type" value="Genomic_DNA"/>
</dbReference>
<feature type="active site" evidence="3">
    <location>
        <position position="179"/>
    </location>
</feature>